<evidence type="ECO:0000256" key="1">
    <source>
        <dbReference type="ARBA" id="ARBA00004123"/>
    </source>
</evidence>
<name>A0A5N6TQV6_ASPAV</name>
<comment type="subcellular location">
    <subcellularLocation>
        <location evidence="1">Nucleus</location>
    </subcellularLocation>
</comment>
<feature type="transmembrane region" description="Helical" evidence="7">
    <location>
        <begin position="532"/>
        <end position="552"/>
    </location>
</feature>
<evidence type="ECO:0000259" key="8">
    <source>
        <dbReference type="PROSITE" id="PS50048"/>
    </source>
</evidence>
<keyword evidence="10" id="KW-1185">Reference proteome</keyword>
<dbReference type="Proteomes" id="UP000325780">
    <property type="component" value="Unassembled WGS sequence"/>
</dbReference>
<evidence type="ECO:0000313" key="9">
    <source>
        <dbReference type="EMBL" id="KAE8148677.1"/>
    </source>
</evidence>
<dbReference type="InterPro" id="IPR036864">
    <property type="entry name" value="Zn2-C6_fun-type_DNA-bd_sf"/>
</dbReference>
<keyword evidence="7" id="KW-0812">Transmembrane</keyword>
<evidence type="ECO:0000256" key="6">
    <source>
        <dbReference type="SAM" id="MobiDB-lite"/>
    </source>
</evidence>
<protein>
    <recommendedName>
        <fullName evidence="8">Zn(2)-C6 fungal-type domain-containing protein</fullName>
    </recommendedName>
</protein>
<dbReference type="GO" id="GO:0008270">
    <property type="term" value="F:zinc ion binding"/>
    <property type="evidence" value="ECO:0007669"/>
    <property type="project" value="InterPro"/>
</dbReference>
<reference evidence="9 10" key="1">
    <citation type="submission" date="2019-04" db="EMBL/GenBank/DDBJ databases">
        <title>Friends and foes A comparative genomics study of 23 Aspergillus species from section Flavi.</title>
        <authorList>
            <consortium name="DOE Joint Genome Institute"/>
            <person name="Kjaerbolling I."/>
            <person name="Vesth T."/>
            <person name="Frisvad J.C."/>
            <person name="Nybo J.L."/>
            <person name="Theobald S."/>
            <person name="Kildgaard S."/>
            <person name="Isbrandt T."/>
            <person name="Kuo A."/>
            <person name="Sato A."/>
            <person name="Lyhne E.K."/>
            <person name="Kogle M.E."/>
            <person name="Wiebenga A."/>
            <person name="Kun R.S."/>
            <person name="Lubbers R.J."/>
            <person name="Makela M.R."/>
            <person name="Barry K."/>
            <person name="Chovatia M."/>
            <person name="Clum A."/>
            <person name="Daum C."/>
            <person name="Haridas S."/>
            <person name="He G."/>
            <person name="LaButti K."/>
            <person name="Lipzen A."/>
            <person name="Mondo S."/>
            <person name="Riley R."/>
            <person name="Salamov A."/>
            <person name="Simmons B.A."/>
            <person name="Magnuson J.K."/>
            <person name="Henrissat B."/>
            <person name="Mortensen U.H."/>
            <person name="Larsen T.O."/>
            <person name="Devries R.P."/>
            <person name="Grigoriev I.V."/>
            <person name="Machida M."/>
            <person name="Baker S.E."/>
            <person name="Andersen M.R."/>
        </authorList>
    </citation>
    <scope>NUCLEOTIDE SEQUENCE [LARGE SCALE GENOMIC DNA]</scope>
    <source>
        <strain evidence="9 10">IBT 18842</strain>
    </source>
</reference>
<evidence type="ECO:0000256" key="2">
    <source>
        <dbReference type="ARBA" id="ARBA00023015"/>
    </source>
</evidence>
<keyword evidence="7" id="KW-1133">Transmembrane helix</keyword>
<feature type="domain" description="Zn(2)-C6 fungal-type" evidence="8">
    <location>
        <begin position="7"/>
        <end position="39"/>
    </location>
</feature>
<sequence>MSPRLAACEVCRKAKLACDHKQPVCTRCKSTNREGLCVYRASPFKRRRISTVSPSLVEQQSTFLRSPDPSPLLPRPRQNAYPNPGYMGFSSHVAIFNHISPDDDDNDIDAVNASHVTQCALRPMTDDDDDLMQRGAETLRQFIGTFPLDAMINLVKFWLAKGVNLAMAEPFVEQCVQTMKHLLTFLSQEGWHLAYAERLLRNSARPLEFDQETTLASFTAQFVHQNARWETLGIFFSAVSRAALDVAFFPSLYSTENEQYALRKMAMKASDQALEISLSLDCLNDVKLIQQYENFIVHTHVDGDQSFHTWRRLGDMITSTFALGYHENIKNKPNMPPFLVELRKLASARIYSSDKNVAIFLGRPPRMSKRFCHFQLSSSWTGFDSEAPEHIRDTLGGCGDAKASYHAETRWSALCASLKEEIMEMFCDGRRDTYVQRASVIQNKAEAYWDALPPHFRLEGSLKQSALNPFEKDFVAGVRLNHLHVLFLLRLLLLNTPAEPDTSIVEVAQQILSLVVEMILLRDQLVNSGTALVWKVAYYGLPAAGIILLAMLRRQNITFPAQRAWTKPVQDLTVFVAEIEAGAIVRHGDPNYALLSKAAQTIRRFLDSIHCEVAPQPESDNWASFLSQELWDFEFAFWENLADHPSLDSLSSL</sequence>
<keyword evidence="2" id="KW-0805">Transcription regulation</keyword>
<dbReference type="Pfam" id="PF00172">
    <property type="entry name" value="Zn_clus"/>
    <property type="match status" value="1"/>
</dbReference>
<evidence type="ECO:0000256" key="5">
    <source>
        <dbReference type="ARBA" id="ARBA00023242"/>
    </source>
</evidence>
<dbReference type="CDD" id="cd00067">
    <property type="entry name" value="GAL4"/>
    <property type="match status" value="1"/>
</dbReference>
<dbReference type="EMBL" id="ML742150">
    <property type="protein sequence ID" value="KAE8148677.1"/>
    <property type="molecule type" value="Genomic_DNA"/>
</dbReference>
<organism evidence="9 10">
    <name type="scientific">Aspergillus avenaceus</name>
    <dbReference type="NCBI Taxonomy" id="36643"/>
    <lineage>
        <taxon>Eukaryota</taxon>
        <taxon>Fungi</taxon>
        <taxon>Dikarya</taxon>
        <taxon>Ascomycota</taxon>
        <taxon>Pezizomycotina</taxon>
        <taxon>Eurotiomycetes</taxon>
        <taxon>Eurotiomycetidae</taxon>
        <taxon>Eurotiales</taxon>
        <taxon>Aspergillaceae</taxon>
        <taxon>Aspergillus</taxon>
        <taxon>Aspergillus subgen. Circumdati</taxon>
    </lineage>
</organism>
<evidence type="ECO:0000313" key="10">
    <source>
        <dbReference type="Proteomes" id="UP000325780"/>
    </source>
</evidence>
<feature type="region of interest" description="Disordered" evidence="6">
    <location>
        <begin position="60"/>
        <end position="79"/>
    </location>
</feature>
<dbReference type="CDD" id="cd12148">
    <property type="entry name" value="fungal_TF_MHR"/>
    <property type="match status" value="1"/>
</dbReference>
<gene>
    <name evidence="9" type="ORF">BDV25DRAFT_157794</name>
</gene>
<evidence type="ECO:0000256" key="7">
    <source>
        <dbReference type="SAM" id="Phobius"/>
    </source>
</evidence>
<dbReference type="InterPro" id="IPR050613">
    <property type="entry name" value="Sec_Metabolite_Reg"/>
</dbReference>
<dbReference type="GO" id="GO:0000981">
    <property type="term" value="F:DNA-binding transcription factor activity, RNA polymerase II-specific"/>
    <property type="evidence" value="ECO:0007669"/>
    <property type="project" value="InterPro"/>
</dbReference>
<dbReference type="PROSITE" id="PS50048">
    <property type="entry name" value="ZN2_CY6_FUNGAL_2"/>
    <property type="match status" value="1"/>
</dbReference>
<dbReference type="OrthoDB" id="4898680at2759"/>
<dbReference type="GO" id="GO:0005634">
    <property type="term" value="C:nucleus"/>
    <property type="evidence" value="ECO:0007669"/>
    <property type="project" value="UniProtKB-SubCell"/>
</dbReference>
<dbReference type="PANTHER" id="PTHR31001">
    <property type="entry name" value="UNCHARACTERIZED TRANSCRIPTIONAL REGULATORY PROTEIN"/>
    <property type="match status" value="1"/>
</dbReference>
<dbReference type="SMART" id="SM00066">
    <property type="entry name" value="GAL4"/>
    <property type="match status" value="1"/>
</dbReference>
<dbReference type="PROSITE" id="PS00463">
    <property type="entry name" value="ZN2_CY6_FUNGAL_1"/>
    <property type="match status" value="1"/>
</dbReference>
<keyword evidence="7" id="KW-0472">Membrane</keyword>
<dbReference type="GO" id="GO:0009893">
    <property type="term" value="P:positive regulation of metabolic process"/>
    <property type="evidence" value="ECO:0007669"/>
    <property type="project" value="UniProtKB-ARBA"/>
</dbReference>
<dbReference type="GO" id="GO:0003677">
    <property type="term" value="F:DNA binding"/>
    <property type="evidence" value="ECO:0007669"/>
    <property type="project" value="UniProtKB-KW"/>
</dbReference>
<dbReference type="InterPro" id="IPR001138">
    <property type="entry name" value="Zn2Cys6_DnaBD"/>
</dbReference>
<keyword evidence="3" id="KW-0238">DNA-binding</keyword>
<dbReference type="AlphaFoldDB" id="A0A5N6TQV6"/>
<dbReference type="PANTHER" id="PTHR31001:SF53">
    <property type="entry name" value="ZN(II)2CYS6 TRANSCRIPTION FACTOR (EUROFUNG)"/>
    <property type="match status" value="1"/>
</dbReference>
<proteinExistence type="predicted"/>
<accession>A0A5N6TQV6</accession>
<keyword evidence="5" id="KW-0539">Nucleus</keyword>
<keyword evidence="4" id="KW-0804">Transcription</keyword>
<dbReference type="SUPFAM" id="SSF57701">
    <property type="entry name" value="Zn2/Cys6 DNA-binding domain"/>
    <property type="match status" value="1"/>
</dbReference>
<dbReference type="Gene3D" id="4.10.240.10">
    <property type="entry name" value="Zn(2)-C6 fungal-type DNA-binding domain"/>
    <property type="match status" value="1"/>
</dbReference>
<evidence type="ECO:0000256" key="3">
    <source>
        <dbReference type="ARBA" id="ARBA00023125"/>
    </source>
</evidence>
<evidence type="ECO:0000256" key="4">
    <source>
        <dbReference type="ARBA" id="ARBA00023163"/>
    </source>
</evidence>